<evidence type="ECO:0000313" key="9">
    <source>
        <dbReference type="Proteomes" id="UP000218231"/>
    </source>
</evidence>
<evidence type="ECO:0000256" key="2">
    <source>
        <dbReference type="ARBA" id="ARBA00013194"/>
    </source>
</evidence>
<evidence type="ECO:0000259" key="7">
    <source>
        <dbReference type="PROSITE" id="PS50198"/>
    </source>
</evidence>
<name>A0A2A2JV67_9BILA</name>
<dbReference type="SMART" id="SM00456">
    <property type="entry name" value="WW"/>
    <property type="match status" value="1"/>
</dbReference>
<dbReference type="Proteomes" id="UP000218231">
    <property type="component" value="Unassembled WGS sequence"/>
</dbReference>
<dbReference type="Gene3D" id="3.30.9.10">
    <property type="entry name" value="D-Amino Acid Oxidase, subunit A, domain 2"/>
    <property type="match status" value="1"/>
</dbReference>
<dbReference type="InterPro" id="IPR051370">
    <property type="entry name" value="PPIase_Pin1"/>
</dbReference>
<feature type="domain" description="WW" evidence="6">
    <location>
        <begin position="611"/>
        <end position="645"/>
    </location>
</feature>
<dbReference type="SUPFAM" id="SSF51045">
    <property type="entry name" value="WW domain"/>
    <property type="match status" value="1"/>
</dbReference>
<dbReference type="PANTHER" id="PTHR10657:SF4">
    <property type="entry name" value="PEPTIDYL-PROLYL CIS-TRANS ISOMERASE-RELATED"/>
    <property type="match status" value="1"/>
</dbReference>
<dbReference type="PROSITE" id="PS01159">
    <property type="entry name" value="WW_DOMAIN_1"/>
    <property type="match status" value="1"/>
</dbReference>
<dbReference type="GO" id="GO:0010604">
    <property type="term" value="P:positive regulation of macromolecule metabolic process"/>
    <property type="evidence" value="ECO:0007669"/>
    <property type="project" value="UniProtKB-ARBA"/>
</dbReference>
<evidence type="ECO:0000256" key="3">
    <source>
        <dbReference type="ARBA" id="ARBA00023110"/>
    </source>
</evidence>
<dbReference type="Pfam" id="PF00397">
    <property type="entry name" value="WW"/>
    <property type="match status" value="1"/>
</dbReference>
<dbReference type="GO" id="GO:0005829">
    <property type="term" value="C:cytosol"/>
    <property type="evidence" value="ECO:0007669"/>
    <property type="project" value="TreeGrafter"/>
</dbReference>
<dbReference type="InterPro" id="IPR000297">
    <property type="entry name" value="PPIase_PpiC"/>
</dbReference>
<sequence length="768" mass="87636">MSLGRNRSGASGFMIVMQMQPVGSAIRNPAEKFNYDRILIRSLINDRLIGRSTDWRSDRFQGDLDRSSTRLMASRHLLTGATRALRVCMPTASLHTTTCCSWQKFENERHFEPGEDILGRTWHGLTYDWRRWRRRYYEARKDAWKKRHPVAHMKYAPMDHEMWPHRAEITIIGGGLAGSSTAYWIKQRFRDEDFKVVVIENNDNFMEGTTMLSTGAVTAQFSIDEHIEMSLFTAEFLRHTGIHLQVLDSQPPDTHFLPKSYLHLATTEEQKKMLQDNWKRQVEKGARVTILSAEQLSERYPFMDFSDVLLGSLGIENEGVIDTWQVLAAIREKNITLGVHYIKGEVEGFEFNRRPDQNVMEEDGNRWEKELPTRVIGVTVRPQMSAASPRLIRSHLIVNAAGPWAGQVAEKCGIGKGDGILAVPVPIEPRKRQVFVVFAPDVPPDMPVLFDECGLRCTQMNIGNTYLISRIPTPDEDAKIDHKDMSIDYTEFTEKIFPILVKRVPSFESAQIKSAYAGYEDFNTFDTAPIIGPHPTYTNVHMMCGFGSRSAMHSIAAARGYAEKILDGAYININLRKFDMRRIVKMQPLMETYSYLNFQQLQLKNDKKMAEDLPSGWEKRMSRTNNTPYYFNTATGRSQWERPTSSAFGKGSNLTEVRCAHILVKHSGSRNPSSWRSDHITRSKEDAINILNGYIEQIKASANPYKEFQTIAKEFSDCSSAKRGGDLGLFGRRKMQKPFEDASFALDVGEMSPIVDTDSGVHIIWRIE</sequence>
<dbReference type="InterPro" id="IPR046357">
    <property type="entry name" value="PPIase_dom_sf"/>
</dbReference>
<dbReference type="InterPro" id="IPR006076">
    <property type="entry name" value="FAD-dep_OxRdtase"/>
</dbReference>
<dbReference type="Gene3D" id="3.50.50.60">
    <property type="entry name" value="FAD/NAD(P)-binding domain"/>
    <property type="match status" value="1"/>
</dbReference>
<feature type="domain" description="PpiC" evidence="7">
    <location>
        <begin position="654"/>
        <end position="768"/>
    </location>
</feature>
<reference evidence="8 9" key="1">
    <citation type="journal article" date="2017" name="Curr. Biol.">
        <title>Genome architecture and evolution of a unichromosomal asexual nematode.</title>
        <authorList>
            <person name="Fradin H."/>
            <person name="Zegar C."/>
            <person name="Gutwein M."/>
            <person name="Lucas J."/>
            <person name="Kovtun M."/>
            <person name="Corcoran D."/>
            <person name="Baugh L.R."/>
            <person name="Kiontke K."/>
            <person name="Gunsalus K."/>
            <person name="Fitch D.H."/>
            <person name="Piano F."/>
        </authorList>
    </citation>
    <scope>NUCLEOTIDE SEQUENCE [LARGE SCALE GENOMIC DNA]</scope>
    <source>
        <strain evidence="8">PF1309</strain>
    </source>
</reference>
<keyword evidence="3 5" id="KW-0697">Rotamase</keyword>
<dbReference type="CDD" id="cd00201">
    <property type="entry name" value="WW"/>
    <property type="match status" value="1"/>
</dbReference>
<dbReference type="Gene3D" id="3.10.50.40">
    <property type="match status" value="1"/>
</dbReference>
<evidence type="ECO:0000256" key="1">
    <source>
        <dbReference type="ARBA" id="ARBA00000971"/>
    </source>
</evidence>
<dbReference type="SUPFAM" id="SSF51905">
    <property type="entry name" value="FAD/NAD(P)-binding domain"/>
    <property type="match status" value="1"/>
</dbReference>
<dbReference type="PROSITE" id="PS50020">
    <property type="entry name" value="WW_DOMAIN_2"/>
    <property type="match status" value="1"/>
</dbReference>
<dbReference type="InterPro" id="IPR036188">
    <property type="entry name" value="FAD/NAD-bd_sf"/>
</dbReference>
<evidence type="ECO:0000256" key="4">
    <source>
        <dbReference type="ARBA" id="ARBA00023235"/>
    </source>
</evidence>
<dbReference type="InterPro" id="IPR036020">
    <property type="entry name" value="WW_dom_sf"/>
</dbReference>
<dbReference type="EC" id="5.2.1.8" evidence="2"/>
<dbReference type="Pfam" id="PF01266">
    <property type="entry name" value="DAO"/>
    <property type="match status" value="1"/>
</dbReference>
<dbReference type="GO" id="GO:0003755">
    <property type="term" value="F:peptidyl-prolyl cis-trans isomerase activity"/>
    <property type="evidence" value="ECO:0007669"/>
    <property type="project" value="UniProtKB-KW"/>
</dbReference>
<dbReference type="GO" id="GO:0005634">
    <property type="term" value="C:nucleus"/>
    <property type="evidence" value="ECO:0007669"/>
    <property type="project" value="TreeGrafter"/>
</dbReference>
<dbReference type="Pfam" id="PF00639">
    <property type="entry name" value="Rotamase"/>
    <property type="match status" value="1"/>
</dbReference>
<dbReference type="OrthoDB" id="424974at2759"/>
<evidence type="ECO:0000259" key="6">
    <source>
        <dbReference type="PROSITE" id="PS50020"/>
    </source>
</evidence>
<protein>
    <recommendedName>
        <fullName evidence="2">peptidylprolyl isomerase</fullName>
        <ecNumber evidence="2">5.2.1.8</ecNumber>
    </recommendedName>
</protein>
<keyword evidence="4 5" id="KW-0413">Isomerase</keyword>
<dbReference type="GO" id="GO:0080090">
    <property type="term" value="P:regulation of primary metabolic process"/>
    <property type="evidence" value="ECO:0007669"/>
    <property type="project" value="UniProtKB-ARBA"/>
</dbReference>
<gene>
    <name evidence="8" type="ORF">WR25_26929</name>
</gene>
<evidence type="ECO:0000313" key="8">
    <source>
        <dbReference type="EMBL" id="PAV65469.1"/>
    </source>
</evidence>
<accession>A0A2A2JV67</accession>
<proteinExistence type="predicted"/>
<dbReference type="InterPro" id="IPR001202">
    <property type="entry name" value="WW_dom"/>
</dbReference>
<dbReference type="PROSITE" id="PS50198">
    <property type="entry name" value="PPIC_PPIASE_2"/>
    <property type="match status" value="1"/>
</dbReference>
<organism evidence="8 9">
    <name type="scientific">Diploscapter pachys</name>
    <dbReference type="NCBI Taxonomy" id="2018661"/>
    <lineage>
        <taxon>Eukaryota</taxon>
        <taxon>Metazoa</taxon>
        <taxon>Ecdysozoa</taxon>
        <taxon>Nematoda</taxon>
        <taxon>Chromadorea</taxon>
        <taxon>Rhabditida</taxon>
        <taxon>Rhabditina</taxon>
        <taxon>Rhabditomorpha</taxon>
        <taxon>Rhabditoidea</taxon>
        <taxon>Rhabditidae</taxon>
        <taxon>Diploscapter</taxon>
    </lineage>
</organism>
<dbReference type="SUPFAM" id="SSF54534">
    <property type="entry name" value="FKBP-like"/>
    <property type="match status" value="1"/>
</dbReference>
<dbReference type="EMBL" id="LIAE01010207">
    <property type="protein sequence ID" value="PAV65469.1"/>
    <property type="molecule type" value="Genomic_DNA"/>
</dbReference>
<comment type="caution">
    <text evidence="8">The sequence shown here is derived from an EMBL/GenBank/DDBJ whole genome shotgun (WGS) entry which is preliminary data.</text>
</comment>
<evidence type="ECO:0000256" key="5">
    <source>
        <dbReference type="PROSITE-ProRule" id="PRU00278"/>
    </source>
</evidence>
<dbReference type="AlphaFoldDB" id="A0A2A2JV67"/>
<dbReference type="Gene3D" id="2.20.70.10">
    <property type="match status" value="1"/>
</dbReference>
<keyword evidence="9" id="KW-1185">Reference proteome</keyword>
<dbReference type="PANTHER" id="PTHR10657">
    <property type="entry name" value="PEPTIDYL-PROLYL CIS-TRANS ISOMERASE"/>
    <property type="match status" value="1"/>
</dbReference>
<dbReference type="FunFam" id="3.10.50.40:FF:000026">
    <property type="entry name" value="Peptidyl-prolyl cis-trans isomerase"/>
    <property type="match status" value="1"/>
</dbReference>
<dbReference type="STRING" id="2018661.A0A2A2JV67"/>
<comment type="catalytic activity">
    <reaction evidence="1">
        <text>[protein]-peptidylproline (omega=180) = [protein]-peptidylproline (omega=0)</text>
        <dbReference type="Rhea" id="RHEA:16237"/>
        <dbReference type="Rhea" id="RHEA-COMP:10747"/>
        <dbReference type="Rhea" id="RHEA-COMP:10748"/>
        <dbReference type="ChEBI" id="CHEBI:83833"/>
        <dbReference type="ChEBI" id="CHEBI:83834"/>
        <dbReference type="EC" id="5.2.1.8"/>
    </reaction>
</comment>